<evidence type="ECO:0000256" key="1">
    <source>
        <dbReference type="SAM" id="SignalP"/>
    </source>
</evidence>
<name>A0A841I4T1_9DEIO</name>
<gene>
    <name evidence="2" type="ORF">HNR42_002407</name>
</gene>
<accession>A0A841I4T1</accession>
<dbReference type="InterPro" id="IPR052913">
    <property type="entry name" value="Glycopeptide_resist_protein"/>
</dbReference>
<evidence type="ECO:0000313" key="3">
    <source>
        <dbReference type="Proteomes" id="UP000569951"/>
    </source>
</evidence>
<reference evidence="2 3" key="1">
    <citation type="submission" date="2020-08" db="EMBL/GenBank/DDBJ databases">
        <title>Genomic Encyclopedia of Type Strains, Phase IV (KMG-IV): sequencing the most valuable type-strain genomes for metagenomic binning, comparative biology and taxonomic classification.</title>
        <authorList>
            <person name="Goeker M."/>
        </authorList>
    </citation>
    <scope>NUCLEOTIDE SEQUENCE [LARGE SCALE GENOMIC DNA]</scope>
    <source>
        <strain evidence="2 3">DSM 21458</strain>
    </source>
</reference>
<dbReference type="EMBL" id="JACHHG010000008">
    <property type="protein sequence ID" value="MBB6098972.1"/>
    <property type="molecule type" value="Genomic_DNA"/>
</dbReference>
<keyword evidence="1" id="KW-0732">Signal</keyword>
<dbReference type="AlphaFoldDB" id="A0A841I4T1"/>
<organism evidence="2 3">
    <name type="scientific">Deinobacterium chartae</name>
    <dbReference type="NCBI Taxonomy" id="521158"/>
    <lineage>
        <taxon>Bacteria</taxon>
        <taxon>Thermotogati</taxon>
        <taxon>Deinococcota</taxon>
        <taxon>Deinococci</taxon>
        <taxon>Deinococcales</taxon>
        <taxon>Deinococcaceae</taxon>
        <taxon>Deinobacterium</taxon>
    </lineage>
</organism>
<dbReference type="PANTHER" id="PTHR35788">
    <property type="entry name" value="EXPORTED PROTEIN-RELATED"/>
    <property type="match status" value="1"/>
</dbReference>
<dbReference type="PANTHER" id="PTHR35788:SF1">
    <property type="entry name" value="EXPORTED PROTEIN"/>
    <property type="match status" value="1"/>
</dbReference>
<evidence type="ECO:0000313" key="2">
    <source>
        <dbReference type="EMBL" id="MBB6098972.1"/>
    </source>
</evidence>
<feature type="chain" id="PRO_5032547538" evidence="1">
    <location>
        <begin position="20"/>
        <end position="392"/>
    </location>
</feature>
<sequence>MTFRLLVLAVTVACSTAFAAKPISLVFSAKLPVLGLGLDDHLTVVRRLEIPQERSDQLRRARRITPSLRADLERFARGIDRAPADTRFEALKNRWGAVQRDGWTVDLAATETALLEVLQDASRGQVNVVYTSTPPTRTVEFFRKRGIMTLLGEGVSSYAGSSAARVTNIHVGARNFQDRLFEGEVFSFNRMVGNINARAGYVAGIVISGDSTASGVGGGICQVSTTVFRSLFAAGLPIKERKNHSYQIHYYHPTGLDATIYQPTVDLKFTNDTQGALWFQTEWDDRRARLVVRTFGKPRRERVVIGDPVILSSTPVPPNRFVTDARLAPGQTRLLEGGARGAVVQVTRRFEDPASGQLIRSETLRSNYRPWPNTYAIGPASDSSARVSSSAR</sequence>
<protein>
    <submittedName>
        <fullName evidence="2">Vancomycin resistance protein YoaR</fullName>
    </submittedName>
</protein>
<keyword evidence="3" id="KW-1185">Reference proteome</keyword>
<dbReference type="Pfam" id="PF04294">
    <property type="entry name" value="VanW"/>
    <property type="match status" value="1"/>
</dbReference>
<feature type="signal peptide" evidence="1">
    <location>
        <begin position="1"/>
        <end position="19"/>
    </location>
</feature>
<proteinExistence type="predicted"/>
<dbReference type="InterPro" id="IPR007391">
    <property type="entry name" value="Vancomycin_resist_VanW"/>
</dbReference>
<comment type="caution">
    <text evidence="2">The sequence shown here is derived from an EMBL/GenBank/DDBJ whole genome shotgun (WGS) entry which is preliminary data.</text>
</comment>
<dbReference type="RefSeq" id="WP_183987717.1">
    <property type="nucleotide sequence ID" value="NZ_JACHHG010000008.1"/>
</dbReference>
<dbReference type="Proteomes" id="UP000569951">
    <property type="component" value="Unassembled WGS sequence"/>
</dbReference>